<accession>A0A6A6JTI6</accession>
<dbReference type="InterPro" id="IPR037679">
    <property type="entry name" value="Apc5"/>
</dbReference>
<feature type="chain" id="PRO_5025443500" description="Anaphase-promoting complex subunit 5" evidence="9">
    <location>
        <begin position="31"/>
        <end position="768"/>
    </location>
</feature>
<dbReference type="UniPathway" id="UPA00143"/>
<evidence type="ECO:0000256" key="1">
    <source>
        <dbReference type="ARBA" id="ARBA00007450"/>
    </source>
</evidence>
<evidence type="ECO:0000256" key="7">
    <source>
        <dbReference type="ARBA" id="ARBA00031069"/>
    </source>
</evidence>
<feature type="signal peptide" evidence="9">
    <location>
        <begin position="1"/>
        <end position="30"/>
    </location>
</feature>
<dbReference type="Gene3D" id="1.25.40.10">
    <property type="entry name" value="Tetratricopeptide repeat domain"/>
    <property type="match status" value="1"/>
</dbReference>
<dbReference type="Pfam" id="PF12862">
    <property type="entry name" value="ANAPC5"/>
    <property type="match status" value="1"/>
</dbReference>
<dbReference type="EMBL" id="ML986486">
    <property type="protein sequence ID" value="KAF2279554.1"/>
    <property type="molecule type" value="Genomic_DNA"/>
</dbReference>
<keyword evidence="3" id="KW-0132">Cell division</keyword>
<dbReference type="InterPro" id="IPR011990">
    <property type="entry name" value="TPR-like_helical_dom_sf"/>
</dbReference>
<evidence type="ECO:0000256" key="2">
    <source>
        <dbReference type="ARBA" id="ARBA00016066"/>
    </source>
</evidence>
<dbReference type="InterPro" id="IPR026000">
    <property type="entry name" value="Apc5_dom"/>
</dbReference>
<dbReference type="AlphaFoldDB" id="A0A6A6JTI6"/>
<keyword evidence="9" id="KW-0732">Signal</keyword>
<dbReference type="RefSeq" id="XP_033657093.1">
    <property type="nucleotide sequence ID" value="XM_033802580.1"/>
</dbReference>
<name>A0A6A6JTI6_WESOR</name>
<dbReference type="PANTHER" id="PTHR12830">
    <property type="entry name" value="ANAPHASE-PROMOTING COMPLEX SUBUNIT 5"/>
    <property type="match status" value="1"/>
</dbReference>
<evidence type="ECO:0000256" key="3">
    <source>
        <dbReference type="ARBA" id="ARBA00022618"/>
    </source>
</evidence>
<feature type="domain" description="Anaphase-promoting complex subunit 5" evidence="10">
    <location>
        <begin position="265"/>
        <end position="353"/>
    </location>
</feature>
<gene>
    <name evidence="11" type="ORF">EI97DRAFT_498983</name>
</gene>
<evidence type="ECO:0000256" key="5">
    <source>
        <dbReference type="ARBA" id="ARBA00022786"/>
    </source>
</evidence>
<protein>
    <recommendedName>
        <fullName evidence="2">Anaphase-promoting complex subunit 5</fullName>
    </recommendedName>
    <alternativeName>
        <fullName evidence="7">Cyclosome subunit 5</fullName>
    </alternativeName>
</protein>
<keyword evidence="5" id="KW-0833">Ubl conjugation pathway</keyword>
<evidence type="ECO:0000259" key="10">
    <source>
        <dbReference type="Pfam" id="PF12862"/>
    </source>
</evidence>
<organism evidence="11 12">
    <name type="scientific">Westerdykella ornata</name>
    <dbReference type="NCBI Taxonomy" id="318751"/>
    <lineage>
        <taxon>Eukaryota</taxon>
        <taxon>Fungi</taxon>
        <taxon>Dikarya</taxon>
        <taxon>Ascomycota</taxon>
        <taxon>Pezizomycotina</taxon>
        <taxon>Dothideomycetes</taxon>
        <taxon>Pleosporomycetidae</taxon>
        <taxon>Pleosporales</taxon>
        <taxon>Sporormiaceae</taxon>
        <taxon>Westerdykella</taxon>
    </lineage>
</organism>
<sequence length="768" mass="86639">MAMFRYLTVQKVSLLVLVKLYCQSVLPSSATIPILSFILSHTIARVPSSARSHSEASQDASLPIHAFEEVLQSQASSMPGRTLLDVFLKDLWAISSLDALHDLFNSLDSLFERDGPAGESEVHERPEDRIVLHKISPLGTFVRRMRLEFTRLQFDDAMKLWSAFLIYRAPTAQWTRRIAGLASSGVDVNISTFDLGPGDELFQVAYGQLDAEDEVIHAISTHDLERVLEFQLDRLQRLGCRVPDDMRAQLRSLLESTGSVVRQSHLVNFFDAWRAGDYTSAFDNIHRYYDLAMLTRERMEYQYALLHMAILQAEFGSFTEAVAAINETIVTARENQDMTCLNFSLSWLQHLNNACPEQMKRAGYKGLLGSERDAFAFLKMKSRETGMYNLLSATLLNESKRCMATGESVPRAFEQLYQAAHLNTRESIDNHGGHMLLQSTLYSRLGLSDLSRTYCQLLLDCYGHSSPNDERIRARCRCAFNAMHSGRYDDALQLLEASEAFNHRTLKFQQYIYFCTGLIKLKQAIRRADWAACESLFSALDSDSCNDPEISFLLFETRIDYLICHGDFSQAFKLVEQRALALREHDADVLQRLGLLLMKATLFSTVRKPEGGFSVALRAASIAFRTRLMPALWSATGLLANILNTLGDFEAASRMLHAVIPQALENNEPLSCGILYSYLADSYVGLAGCAGPAMSTGNRSRITQMSRAGLYIDKALNCFKEVKDVHGECEQIMKKALLAKFRGDEKLAEEWAQNHNRVWDHTIHNVEQ</sequence>
<dbReference type="OrthoDB" id="2504561at2759"/>
<dbReference type="GO" id="GO:0051301">
    <property type="term" value="P:cell division"/>
    <property type="evidence" value="ECO:0007669"/>
    <property type="project" value="UniProtKB-KW"/>
</dbReference>
<evidence type="ECO:0000256" key="4">
    <source>
        <dbReference type="ARBA" id="ARBA00022776"/>
    </source>
</evidence>
<evidence type="ECO:0000256" key="9">
    <source>
        <dbReference type="SAM" id="SignalP"/>
    </source>
</evidence>
<dbReference type="GO" id="GO:0005680">
    <property type="term" value="C:anaphase-promoting complex"/>
    <property type="evidence" value="ECO:0007669"/>
    <property type="project" value="InterPro"/>
</dbReference>
<dbReference type="PANTHER" id="PTHR12830:SF9">
    <property type="entry name" value="ANAPHASE-PROMOTING COMPLEX SUBUNIT 5"/>
    <property type="match status" value="1"/>
</dbReference>
<keyword evidence="12" id="KW-1185">Reference proteome</keyword>
<dbReference type="GeneID" id="54555755"/>
<evidence type="ECO:0000256" key="6">
    <source>
        <dbReference type="ARBA" id="ARBA00023306"/>
    </source>
</evidence>
<keyword evidence="6" id="KW-0131">Cell cycle</keyword>
<dbReference type="GO" id="GO:0045842">
    <property type="term" value="P:positive regulation of mitotic metaphase/anaphase transition"/>
    <property type="evidence" value="ECO:0007669"/>
    <property type="project" value="TreeGrafter"/>
</dbReference>
<keyword evidence="4" id="KW-0498">Mitosis</keyword>
<evidence type="ECO:0000256" key="8">
    <source>
        <dbReference type="ARBA" id="ARBA00045696"/>
    </source>
</evidence>
<reference evidence="11" key="1">
    <citation type="journal article" date="2020" name="Stud. Mycol.">
        <title>101 Dothideomycetes genomes: a test case for predicting lifestyles and emergence of pathogens.</title>
        <authorList>
            <person name="Haridas S."/>
            <person name="Albert R."/>
            <person name="Binder M."/>
            <person name="Bloem J."/>
            <person name="Labutti K."/>
            <person name="Salamov A."/>
            <person name="Andreopoulos B."/>
            <person name="Baker S."/>
            <person name="Barry K."/>
            <person name="Bills G."/>
            <person name="Bluhm B."/>
            <person name="Cannon C."/>
            <person name="Castanera R."/>
            <person name="Culley D."/>
            <person name="Daum C."/>
            <person name="Ezra D."/>
            <person name="Gonzalez J."/>
            <person name="Henrissat B."/>
            <person name="Kuo A."/>
            <person name="Liang C."/>
            <person name="Lipzen A."/>
            <person name="Lutzoni F."/>
            <person name="Magnuson J."/>
            <person name="Mondo S."/>
            <person name="Nolan M."/>
            <person name="Ohm R."/>
            <person name="Pangilinan J."/>
            <person name="Park H.-J."/>
            <person name="Ramirez L."/>
            <person name="Alfaro M."/>
            <person name="Sun H."/>
            <person name="Tritt A."/>
            <person name="Yoshinaga Y."/>
            <person name="Zwiers L.-H."/>
            <person name="Turgeon B."/>
            <person name="Goodwin S."/>
            <person name="Spatafora J."/>
            <person name="Crous P."/>
            <person name="Grigoriev I."/>
        </authorList>
    </citation>
    <scope>NUCLEOTIDE SEQUENCE</scope>
    <source>
        <strain evidence="11">CBS 379.55</strain>
    </source>
</reference>
<comment type="function">
    <text evidence="8">Component of the anaphase promoting complex/cyclosome (APC/C), a cell cycle-regulated E3 ubiquitin ligase that controls progression through mitosis and the G1 phase of the cell cycle. The APC/C complex acts by mediating ubiquitination and subsequent degradation of target proteins: it mainly mediates the formation of 'Lys-11'-linked polyubiquitin chains and, to a lower extent, the formation of 'Lys-48'- and 'Lys-63'-linked polyubiquitin chains. The APC/C complex catalyzes assembly of branched 'Lys-11'-/'Lys-48'-linked branched ubiquitin chains on target proteins.</text>
</comment>
<comment type="similarity">
    <text evidence="1">Belongs to the APC5 family.</text>
</comment>
<dbReference type="GO" id="GO:0070979">
    <property type="term" value="P:protein K11-linked ubiquitination"/>
    <property type="evidence" value="ECO:0007669"/>
    <property type="project" value="TreeGrafter"/>
</dbReference>
<evidence type="ECO:0000313" key="12">
    <source>
        <dbReference type="Proteomes" id="UP000800097"/>
    </source>
</evidence>
<dbReference type="Proteomes" id="UP000800097">
    <property type="component" value="Unassembled WGS sequence"/>
</dbReference>
<dbReference type="SUPFAM" id="SSF48452">
    <property type="entry name" value="TPR-like"/>
    <property type="match status" value="1"/>
</dbReference>
<evidence type="ECO:0000313" key="11">
    <source>
        <dbReference type="EMBL" id="KAF2279554.1"/>
    </source>
</evidence>
<dbReference type="GO" id="GO:0031145">
    <property type="term" value="P:anaphase-promoting complex-dependent catabolic process"/>
    <property type="evidence" value="ECO:0007669"/>
    <property type="project" value="TreeGrafter"/>
</dbReference>
<proteinExistence type="inferred from homology"/>